<evidence type="ECO:0000256" key="2">
    <source>
        <dbReference type="RuleBase" id="RU369044"/>
    </source>
</evidence>
<comment type="subunit">
    <text evidence="2">Interacts with hair keratins.</text>
</comment>
<dbReference type="Proteomes" id="UP001652624">
    <property type="component" value="Chromosome 9"/>
</dbReference>
<dbReference type="Pfam" id="PF05287">
    <property type="entry name" value="PMG"/>
    <property type="match status" value="1"/>
</dbReference>
<name>A0A1S3A378_ERIEU</name>
<comment type="function">
    <text evidence="2">In the hair cortex, hair keratin intermediate filaments are embedded in an interfilamentous matrix, consisting of hair keratin-associated proteins (KRTAP), which are essential for the formation of a rigid and resistant hair shaft through their extensive disulfide bond cross-linking with abundant cysteine residues of hair keratins. The matrix proteins include the high-sulfur and high-glycine-tyrosine keratins.</text>
</comment>
<dbReference type="eggNOG" id="ENOG502TD2X">
    <property type="taxonomic scope" value="Eukaryota"/>
</dbReference>
<comment type="similarity">
    <text evidence="2">Belongs to the PMG family.</text>
</comment>
<dbReference type="GO" id="GO:0005829">
    <property type="term" value="C:cytosol"/>
    <property type="evidence" value="ECO:0007669"/>
    <property type="project" value="UniProtKB-ARBA"/>
</dbReference>
<evidence type="ECO:0000256" key="1">
    <source>
        <dbReference type="ARBA" id="ARBA00022744"/>
    </source>
</evidence>
<accession>A0A1S3A378</accession>
<gene>
    <name evidence="4" type="primary">LOC103118356</name>
</gene>
<dbReference type="GeneID" id="103118356"/>
<dbReference type="RefSeq" id="XP_007528633.2">
    <property type="nucleotide sequence ID" value="XM_007528571.2"/>
</dbReference>
<reference evidence="4" key="1">
    <citation type="submission" date="2025-08" db="UniProtKB">
        <authorList>
            <consortium name="RefSeq"/>
        </authorList>
    </citation>
    <scope>IDENTIFICATION</scope>
</reference>
<keyword evidence="3" id="KW-1185">Reference proteome</keyword>
<keyword evidence="1 2" id="KW-0416">Keratin</keyword>
<organism evidence="3 4">
    <name type="scientific">Erinaceus europaeus</name>
    <name type="common">Western European hedgehog</name>
    <dbReference type="NCBI Taxonomy" id="9365"/>
    <lineage>
        <taxon>Eukaryota</taxon>
        <taxon>Metazoa</taxon>
        <taxon>Chordata</taxon>
        <taxon>Craniata</taxon>
        <taxon>Vertebrata</taxon>
        <taxon>Euteleostomi</taxon>
        <taxon>Mammalia</taxon>
        <taxon>Eutheria</taxon>
        <taxon>Laurasiatheria</taxon>
        <taxon>Eulipotyphla</taxon>
        <taxon>Erinaceidae</taxon>
        <taxon>Erinaceinae</taxon>
        <taxon>Erinaceus</taxon>
    </lineage>
</organism>
<dbReference type="GO" id="GO:0045095">
    <property type="term" value="C:keratin filament"/>
    <property type="evidence" value="ECO:0007669"/>
    <property type="project" value="UniProtKB-UniRule"/>
</dbReference>
<dbReference type="AlphaFoldDB" id="A0A1S3A378"/>
<dbReference type="InParanoid" id="A0A1S3A378"/>
<evidence type="ECO:0000313" key="4">
    <source>
        <dbReference type="RefSeq" id="XP_007528633.2"/>
    </source>
</evidence>
<dbReference type="InterPro" id="IPR007951">
    <property type="entry name" value="KRTAP_PMG"/>
</dbReference>
<sequence>MSPVNMSYNCSSGNFSGFFGNNLRYPASTFGSSCLGNQAYSTDFQTPSTCQLISPFSSSCPKNCCESFRCQTSGVVSSPCQISCYRPRPSTLCNPCQTTFSGSLGRGTNGCQFSGCGFTLGLGPSGLQSAGCSSNSFSPLNCRPDFYRPTYFSSSNCQSVSYQPACGSSF</sequence>
<dbReference type="OrthoDB" id="9744807at2759"/>
<proteinExistence type="inferred from homology"/>
<protein>
    <recommendedName>
        <fullName evidence="2">Keratin-associated protein</fullName>
    </recommendedName>
</protein>
<evidence type="ECO:0000313" key="3">
    <source>
        <dbReference type="Proteomes" id="UP001652624"/>
    </source>
</evidence>